<dbReference type="SUPFAM" id="SSF48726">
    <property type="entry name" value="Immunoglobulin"/>
    <property type="match status" value="1"/>
</dbReference>
<keyword evidence="8" id="KW-1133">Transmembrane helix</keyword>
<dbReference type="InterPro" id="IPR036179">
    <property type="entry name" value="Ig-like_dom_sf"/>
</dbReference>
<evidence type="ECO:0000256" key="14">
    <source>
        <dbReference type="ARBA" id="ARBA00032296"/>
    </source>
</evidence>
<evidence type="ECO:0000256" key="11">
    <source>
        <dbReference type="ARBA" id="ARBA00023170"/>
    </source>
</evidence>
<dbReference type="Pfam" id="PF07686">
    <property type="entry name" value="V-set"/>
    <property type="match status" value="1"/>
</dbReference>
<feature type="domain" description="Ig-like" evidence="16">
    <location>
        <begin position="18"/>
        <end position="121"/>
    </location>
</feature>
<dbReference type="GO" id="GO:0045954">
    <property type="term" value="P:positive regulation of natural killer cell mediated cytotoxicity"/>
    <property type="evidence" value="ECO:0007669"/>
    <property type="project" value="InterPro"/>
</dbReference>
<evidence type="ECO:0000256" key="1">
    <source>
        <dbReference type="ARBA" id="ARBA00004251"/>
    </source>
</evidence>
<proteinExistence type="inferred from homology"/>
<keyword evidence="7" id="KW-0391">Immunity</keyword>
<evidence type="ECO:0000256" key="13">
    <source>
        <dbReference type="ARBA" id="ARBA00023319"/>
    </source>
</evidence>
<evidence type="ECO:0000259" key="16">
    <source>
        <dbReference type="PROSITE" id="PS50835"/>
    </source>
</evidence>
<keyword evidence="11 17" id="KW-0675">Receptor</keyword>
<sequence length="232" mass="26164">MEGIRLLVILGALQGLHSQVIHVFQIPSMSTMAGSTVVLECTYTITNLSESTNGWFTWYRHKLHGDVVTNTAEFFKGRVSRVQAEDFLNKKLANIVLHRVEMSDTGVYICEVSLLQSQVISGYGRGTFLHVTDSASTKKESSNACVEFKTQAFDSYEEVTPVTWNDFKTHVPKIEVILSEGISSEKTQKDAKTLNTFYNLENFQYTILGHQDTFNPQTTENNDIINCYNEIS</sequence>
<dbReference type="InterPro" id="IPR003599">
    <property type="entry name" value="Ig_sub"/>
</dbReference>
<dbReference type="InterPro" id="IPR043226">
    <property type="entry name" value="NCR3"/>
</dbReference>
<evidence type="ECO:0000256" key="15">
    <source>
        <dbReference type="SAM" id="SignalP"/>
    </source>
</evidence>
<dbReference type="InterPro" id="IPR007110">
    <property type="entry name" value="Ig-like_dom"/>
</dbReference>
<dbReference type="InterPro" id="IPR013106">
    <property type="entry name" value="Ig_V-set"/>
</dbReference>
<name>A0AAD1SV02_PELCU</name>
<dbReference type="InterPro" id="IPR013783">
    <property type="entry name" value="Ig-like_fold"/>
</dbReference>
<dbReference type="PROSITE" id="PS50835">
    <property type="entry name" value="IG_LIKE"/>
    <property type="match status" value="1"/>
</dbReference>
<evidence type="ECO:0000256" key="9">
    <source>
        <dbReference type="ARBA" id="ARBA00023136"/>
    </source>
</evidence>
<dbReference type="Gene3D" id="2.60.40.10">
    <property type="entry name" value="Immunoglobulins"/>
    <property type="match status" value="1"/>
</dbReference>
<feature type="chain" id="PRO_5042277450" description="Natural cytotoxicity triggering receptor 3" evidence="15">
    <location>
        <begin position="19"/>
        <end position="232"/>
    </location>
</feature>
<keyword evidence="13" id="KW-0393">Immunoglobulin domain</keyword>
<evidence type="ECO:0000256" key="10">
    <source>
        <dbReference type="ARBA" id="ARBA00023157"/>
    </source>
</evidence>
<keyword evidence="5" id="KW-0812">Transmembrane</keyword>
<evidence type="ECO:0000256" key="5">
    <source>
        <dbReference type="ARBA" id="ARBA00022692"/>
    </source>
</evidence>
<evidence type="ECO:0000256" key="7">
    <source>
        <dbReference type="ARBA" id="ARBA00022859"/>
    </source>
</evidence>
<keyword evidence="12" id="KW-0325">Glycoprotein</keyword>
<gene>
    <name evidence="17" type="ORF">PECUL_23A050985</name>
</gene>
<evidence type="ECO:0000256" key="12">
    <source>
        <dbReference type="ARBA" id="ARBA00023180"/>
    </source>
</evidence>
<dbReference type="SMART" id="SM00406">
    <property type="entry name" value="IGv"/>
    <property type="match status" value="1"/>
</dbReference>
<feature type="signal peptide" evidence="15">
    <location>
        <begin position="1"/>
        <end position="18"/>
    </location>
</feature>
<keyword evidence="18" id="KW-1185">Reference proteome</keyword>
<comment type="similarity">
    <text evidence="2">Belongs to the natural cytotoxicity receptor (NCR) family.</text>
</comment>
<dbReference type="GO" id="GO:0002429">
    <property type="term" value="P:immune response-activating cell surface receptor signaling pathway"/>
    <property type="evidence" value="ECO:0007669"/>
    <property type="project" value="InterPro"/>
</dbReference>
<accession>A0AAD1SV02</accession>
<comment type="subcellular location">
    <subcellularLocation>
        <location evidence="1">Cell membrane</location>
        <topology evidence="1">Single-pass type I membrane protein</topology>
    </subcellularLocation>
</comment>
<organism evidence="17 18">
    <name type="scientific">Pelobates cultripes</name>
    <name type="common">Western spadefoot toad</name>
    <dbReference type="NCBI Taxonomy" id="61616"/>
    <lineage>
        <taxon>Eukaryota</taxon>
        <taxon>Metazoa</taxon>
        <taxon>Chordata</taxon>
        <taxon>Craniata</taxon>
        <taxon>Vertebrata</taxon>
        <taxon>Euteleostomi</taxon>
        <taxon>Amphibia</taxon>
        <taxon>Batrachia</taxon>
        <taxon>Anura</taxon>
        <taxon>Pelobatoidea</taxon>
        <taxon>Pelobatidae</taxon>
        <taxon>Pelobates</taxon>
    </lineage>
</organism>
<keyword evidence="9" id="KW-0472">Membrane</keyword>
<dbReference type="PANTHER" id="PTHR47904">
    <property type="entry name" value="NATURAL CYTOTOXICITY TRIGGERING RECEPTOR 3"/>
    <property type="match status" value="1"/>
</dbReference>
<evidence type="ECO:0000313" key="17">
    <source>
        <dbReference type="EMBL" id="CAH2312354.1"/>
    </source>
</evidence>
<keyword evidence="10" id="KW-1015">Disulfide bond</keyword>
<dbReference type="Proteomes" id="UP001295444">
    <property type="component" value="Chromosome 08"/>
</dbReference>
<evidence type="ECO:0000313" key="18">
    <source>
        <dbReference type="Proteomes" id="UP001295444"/>
    </source>
</evidence>
<reference evidence="17" key="1">
    <citation type="submission" date="2022-03" db="EMBL/GenBank/DDBJ databases">
        <authorList>
            <person name="Alioto T."/>
            <person name="Alioto T."/>
            <person name="Gomez Garrido J."/>
        </authorList>
    </citation>
    <scope>NUCLEOTIDE SEQUENCE</scope>
</reference>
<keyword evidence="4" id="KW-1003">Cell membrane</keyword>
<protein>
    <recommendedName>
        <fullName evidence="3">Natural cytotoxicity triggering receptor 3</fullName>
    </recommendedName>
    <alternativeName>
        <fullName evidence="14">Natural killer cell p30-related protein</fullName>
    </alternativeName>
</protein>
<dbReference type="EMBL" id="OW240919">
    <property type="protein sequence ID" value="CAH2312354.1"/>
    <property type="molecule type" value="Genomic_DNA"/>
</dbReference>
<evidence type="ECO:0000256" key="3">
    <source>
        <dbReference type="ARBA" id="ARBA00019135"/>
    </source>
</evidence>
<dbReference type="GO" id="GO:0005886">
    <property type="term" value="C:plasma membrane"/>
    <property type="evidence" value="ECO:0007669"/>
    <property type="project" value="UniProtKB-SubCell"/>
</dbReference>
<dbReference type="SMART" id="SM00409">
    <property type="entry name" value="IG"/>
    <property type="match status" value="1"/>
</dbReference>
<evidence type="ECO:0000256" key="2">
    <source>
        <dbReference type="ARBA" id="ARBA00006531"/>
    </source>
</evidence>
<dbReference type="AlphaFoldDB" id="A0AAD1SV02"/>
<dbReference type="PANTHER" id="PTHR47904:SF1">
    <property type="entry name" value="NATURAL CYTOTOXICITY TRIGGERING RECEPTOR 3"/>
    <property type="match status" value="1"/>
</dbReference>
<evidence type="ECO:0000256" key="6">
    <source>
        <dbReference type="ARBA" id="ARBA00022729"/>
    </source>
</evidence>
<evidence type="ECO:0000256" key="8">
    <source>
        <dbReference type="ARBA" id="ARBA00022989"/>
    </source>
</evidence>
<evidence type="ECO:0000256" key="4">
    <source>
        <dbReference type="ARBA" id="ARBA00022475"/>
    </source>
</evidence>
<keyword evidence="6 15" id="KW-0732">Signal</keyword>